<dbReference type="EMBL" id="JAVKPH010000038">
    <property type="protein sequence ID" value="MDR5654918.1"/>
    <property type="molecule type" value="Genomic_DNA"/>
</dbReference>
<gene>
    <name evidence="3" type="ORF">RGD00_20095</name>
</gene>
<feature type="domain" description="Extensin-like C-terminal" evidence="2">
    <location>
        <begin position="130"/>
        <end position="280"/>
    </location>
</feature>
<evidence type="ECO:0000259" key="2">
    <source>
        <dbReference type="Pfam" id="PF06904"/>
    </source>
</evidence>
<proteinExistence type="predicted"/>
<feature type="compositionally biased region" description="Low complexity" evidence="1">
    <location>
        <begin position="50"/>
        <end position="59"/>
    </location>
</feature>
<evidence type="ECO:0000313" key="3">
    <source>
        <dbReference type="EMBL" id="MDR5654918.1"/>
    </source>
</evidence>
<comment type="caution">
    <text evidence="3">The sequence shown here is derived from an EMBL/GenBank/DDBJ whole genome shotgun (WGS) entry which is preliminary data.</text>
</comment>
<dbReference type="Proteomes" id="UP001247754">
    <property type="component" value="Unassembled WGS sequence"/>
</dbReference>
<feature type="compositionally biased region" description="Low complexity" evidence="1">
    <location>
        <begin position="1"/>
        <end position="26"/>
    </location>
</feature>
<dbReference type="RefSeq" id="WP_310459060.1">
    <property type="nucleotide sequence ID" value="NZ_JAVKPH010000038.1"/>
</dbReference>
<name>A0ABU1FDF1_9RHOB</name>
<protein>
    <submittedName>
        <fullName evidence="3">Extensin family protein</fullName>
    </submittedName>
</protein>
<evidence type="ECO:0000256" key="1">
    <source>
        <dbReference type="SAM" id="MobiDB-lite"/>
    </source>
</evidence>
<accession>A0ABU1FDF1</accession>
<dbReference type="InterPro" id="IPR009683">
    <property type="entry name" value="Extensin-like_C"/>
</dbReference>
<sequence>MPRPGAAAVAPAPAAPASVVVAASSAHPLSGLRPRPRPAHPVAAPPVPEATPATAAAAPPARPERRGLFGFLRPRERQAAPPAGSPGNVQQTAIIRPAPGTGPVTGRAGSVCGNPAIRGETVAPVVGRIRGCGIEKPVRVSAVGGIALSQGALMDCPTAQALHRWVENGVKPAFGATGGGVVKMQVAAHYVCRGRNNKKGAKLSEHAKGKAIDISAFVLADGTTLTVLRDWRGNRGRPIRAAHKAACGPFGTTLGPGSDGYHEDHLHLDSASYRNGPYCR</sequence>
<dbReference type="Pfam" id="PF06904">
    <property type="entry name" value="Extensin-like_C"/>
    <property type="match status" value="1"/>
</dbReference>
<feature type="region of interest" description="Disordered" evidence="1">
    <location>
        <begin position="1"/>
        <end position="65"/>
    </location>
</feature>
<evidence type="ECO:0000313" key="4">
    <source>
        <dbReference type="Proteomes" id="UP001247754"/>
    </source>
</evidence>
<organism evidence="3 4">
    <name type="scientific">Ruixingdingia sedimenti</name>
    <dbReference type="NCBI Taxonomy" id="3073604"/>
    <lineage>
        <taxon>Bacteria</taxon>
        <taxon>Pseudomonadati</taxon>
        <taxon>Pseudomonadota</taxon>
        <taxon>Alphaproteobacteria</taxon>
        <taxon>Rhodobacterales</taxon>
        <taxon>Paracoccaceae</taxon>
        <taxon>Ruixingdingia</taxon>
    </lineage>
</organism>
<reference evidence="3 4" key="1">
    <citation type="submission" date="2023-09" db="EMBL/GenBank/DDBJ databases">
        <title>Xinfangfangia sedmenti sp. nov., isolated the sedment.</title>
        <authorList>
            <person name="Xu L."/>
        </authorList>
    </citation>
    <scope>NUCLEOTIDE SEQUENCE [LARGE SCALE GENOMIC DNA]</scope>
    <source>
        <strain evidence="3 4">LG-4</strain>
    </source>
</reference>
<keyword evidence="4" id="KW-1185">Reference proteome</keyword>